<name>A0AAV5MKR3_9ROSI</name>
<gene>
    <name evidence="2" type="ORF">SLEP1_g56130</name>
</gene>
<feature type="compositionally biased region" description="Acidic residues" evidence="1">
    <location>
        <begin position="52"/>
        <end position="63"/>
    </location>
</feature>
<dbReference type="EMBL" id="BPVZ01000297">
    <property type="protein sequence ID" value="GKV49376.1"/>
    <property type="molecule type" value="Genomic_DNA"/>
</dbReference>
<proteinExistence type="predicted"/>
<feature type="region of interest" description="Disordered" evidence="1">
    <location>
        <begin position="36"/>
        <end position="63"/>
    </location>
</feature>
<sequence>MNSISSPSIPMNSHFRMRSWSTTALISLMTGGTKSISSSISSPSASSNSSDVEVDVGGDDDDFPVERRVERRVSGLASSGATSTVGGVEVKLEPHRESVRLVGFESDSEDDDNGALAVDLNLGDEYGMDHVDGYDEDEILRDTVGFFFFFSISL</sequence>
<organism evidence="2 3">
    <name type="scientific">Rubroshorea leprosula</name>
    <dbReference type="NCBI Taxonomy" id="152421"/>
    <lineage>
        <taxon>Eukaryota</taxon>
        <taxon>Viridiplantae</taxon>
        <taxon>Streptophyta</taxon>
        <taxon>Embryophyta</taxon>
        <taxon>Tracheophyta</taxon>
        <taxon>Spermatophyta</taxon>
        <taxon>Magnoliopsida</taxon>
        <taxon>eudicotyledons</taxon>
        <taxon>Gunneridae</taxon>
        <taxon>Pentapetalae</taxon>
        <taxon>rosids</taxon>
        <taxon>malvids</taxon>
        <taxon>Malvales</taxon>
        <taxon>Dipterocarpaceae</taxon>
        <taxon>Rubroshorea</taxon>
    </lineage>
</organism>
<feature type="compositionally biased region" description="Low complexity" evidence="1">
    <location>
        <begin position="36"/>
        <end position="51"/>
    </location>
</feature>
<evidence type="ECO:0000256" key="1">
    <source>
        <dbReference type="SAM" id="MobiDB-lite"/>
    </source>
</evidence>
<protein>
    <submittedName>
        <fullName evidence="2">Uncharacterized protein</fullName>
    </submittedName>
</protein>
<keyword evidence="3" id="KW-1185">Reference proteome</keyword>
<evidence type="ECO:0000313" key="2">
    <source>
        <dbReference type="EMBL" id="GKV49376.1"/>
    </source>
</evidence>
<dbReference type="Proteomes" id="UP001054252">
    <property type="component" value="Unassembled WGS sequence"/>
</dbReference>
<reference evidence="2 3" key="1">
    <citation type="journal article" date="2021" name="Commun. Biol.">
        <title>The genome of Shorea leprosula (Dipterocarpaceae) highlights the ecological relevance of drought in aseasonal tropical rainforests.</title>
        <authorList>
            <person name="Ng K.K.S."/>
            <person name="Kobayashi M.J."/>
            <person name="Fawcett J.A."/>
            <person name="Hatakeyama M."/>
            <person name="Paape T."/>
            <person name="Ng C.H."/>
            <person name="Ang C.C."/>
            <person name="Tnah L.H."/>
            <person name="Lee C.T."/>
            <person name="Nishiyama T."/>
            <person name="Sese J."/>
            <person name="O'Brien M.J."/>
            <person name="Copetti D."/>
            <person name="Mohd Noor M.I."/>
            <person name="Ong R.C."/>
            <person name="Putra M."/>
            <person name="Sireger I.Z."/>
            <person name="Indrioko S."/>
            <person name="Kosugi Y."/>
            <person name="Izuno A."/>
            <person name="Isagi Y."/>
            <person name="Lee S.L."/>
            <person name="Shimizu K.K."/>
        </authorList>
    </citation>
    <scope>NUCLEOTIDE SEQUENCE [LARGE SCALE GENOMIC DNA]</scope>
    <source>
        <strain evidence="2">214</strain>
    </source>
</reference>
<accession>A0AAV5MKR3</accession>
<dbReference type="AlphaFoldDB" id="A0AAV5MKR3"/>
<evidence type="ECO:0000313" key="3">
    <source>
        <dbReference type="Proteomes" id="UP001054252"/>
    </source>
</evidence>
<comment type="caution">
    <text evidence="2">The sequence shown here is derived from an EMBL/GenBank/DDBJ whole genome shotgun (WGS) entry which is preliminary data.</text>
</comment>